<name>A0A6B0TC20_9EURY</name>
<keyword evidence="1" id="KW-0732">Signal</keyword>
<keyword evidence="4" id="KW-1185">Reference proteome</keyword>
<evidence type="ECO:0000259" key="2">
    <source>
        <dbReference type="Pfam" id="PF13458"/>
    </source>
</evidence>
<dbReference type="Gene3D" id="3.40.50.2300">
    <property type="match status" value="2"/>
</dbReference>
<dbReference type="InterPro" id="IPR028082">
    <property type="entry name" value="Peripla_BP_I"/>
</dbReference>
<dbReference type="InterPro" id="IPR051010">
    <property type="entry name" value="BCAA_transport"/>
</dbReference>
<dbReference type="InterPro" id="IPR006311">
    <property type="entry name" value="TAT_signal"/>
</dbReference>
<accession>A0A6B0TC20</accession>
<gene>
    <name evidence="3" type="ORF">GRX03_12645</name>
</gene>
<reference evidence="3 4" key="1">
    <citation type="submission" date="2019-12" db="EMBL/GenBank/DDBJ databases">
        <title>Isolation and characterization of three novel carbon monoxide-oxidizing members of Halobacteria from salione crusts and soils.</title>
        <authorList>
            <person name="Myers M.R."/>
            <person name="King G.M."/>
        </authorList>
    </citation>
    <scope>NUCLEOTIDE SEQUENCE [LARGE SCALE GENOMIC DNA]</scope>
    <source>
        <strain evidence="3 4">WSH3</strain>
    </source>
</reference>
<organism evidence="3 4">
    <name type="scientific">Halovenus carboxidivorans</name>
    <dbReference type="NCBI Taxonomy" id="2692199"/>
    <lineage>
        <taxon>Archaea</taxon>
        <taxon>Methanobacteriati</taxon>
        <taxon>Methanobacteriota</taxon>
        <taxon>Stenosarchaea group</taxon>
        <taxon>Halobacteria</taxon>
        <taxon>Halobacteriales</taxon>
        <taxon>Haloarculaceae</taxon>
        <taxon>Halovenus</taxon>
    </lineage>
</organism>
<dbReference type="Pfam" id="PF13458">
    <property type="entry name" value="Peripla_BP_6"/>
    <property type="match status" value="1"/>
</dbReference>
<dbReference type="RefSeq" id="WP_159764587.1">
    <property type="nucleotide sequence ID" value="NZ_WUUT01000005.1"/>
</dbReference>
<dbReference type="SUPFAM" id="SSF53822">
    <property type="entry name" value="Periplasmic binding protein-like I"/>
    <property type="match status" value="1"/>
</dbReference>
<dbReference type="EMBL" id="WUUT01000005">
    <property type="protein sequence ID" value="MXR52450.1"/>
    <property type="molecule type" value="Genomic_DNA"/>
</dbReference>
<dbReference type="OrthoDB" id="199022at2157"/>
<evidence type="ECO:0000256" key="1">
    <source>
        <dbReference type="ARBA" id="ARBA00022729"/>
    </source>
</evidence>
<dbReference type="PROSITE" id="PS51257">
    <property type="entry name" value="PROKAR_LIPOPROTEIN"/>
    <property type="match status" value="1"/>
</dbReference>
<dbReference type="PANTHER" id="PTHR30483">
    <property type="entry name" value="LEUCINE-SPECIFIC-BINDING PROTEIN"/>
    <property type="match status" value="1"/>
</dbReference>
<proteinExistence type="predicted"/>
<comment type="caution">
    <text evidence="3">The sequence shown here is derived from an EMBL/GenBank/DDBJ whole genome shotgun (WGS) entry which is preliminary data.</text>
</comment>
<dbReference type="Proteomes" id="UP000466535">
    <property type="component" value="Unassembled WGS sequence"/>
</dbReference>
<dbReference type="InterPro" id="IPR028081">
    <property type="entry name" value="Leu-bd"/>
</dbReference>
<evidence type="ECO:0000313" key="3">
    <source>
        <dbReference type="EMBL" id="MXR52450.1"/>
    </source>
</evidence>
<sequence>MGSNLTRRQLLGTMGTTGALALAGCAVGDDEGLSGALSIGVLQDFSGPLPQYGAQGTAGFYNGLAQKAGTDPLGEESVDAGEYSYSVGDIDVELLVRDTQFNPQEAQSLAEDLTTESEVDLLFGVGNSGGAQRVITQVVDRSDVPYIMGPAASAGLTANEETCREQVFRANENTAMDARSGGVYIADSTDVERMALFGADDTFGQSVINNYRTVLENRGVEIVLERSVASGQQEWQGLLETAENAGAQGMVGGFTASTLPFFATEFLTGDYDMQLFGGFASRVTLSIVGDTLRDVLGDNFTNEGLANADFGPFTTRYHWNQYDNEINDAFIDRHTSAYGVVPDLFTGGAFTAASATIQAVQEEGEISRDAIVSGLRGMTVEETPKGENAYTFQEYNNQARSPMTVANVEVTPDDQENWPAAIQPSEPIETVPADDVTIPASEMSCDLS</sequence>
<feature type="domain" description="Leucine-binding protein" evidence="2">
    <location>
        <begin position="38"/>
        <end position="409"/>
    </location>
</feature>
<protein>
    <submittedName>
        <fullName evidence="3">ABC transporter substrate-binding protein</fullName>
    </submittedName>
</protein>
<dbReference type="PANTHER" id="PTHR30483:SF6">
    <property type="entry name" value="PERIPLASMIC BINDING PROTEIN OF ABC TRANSPORTER FOR NATURAL AMINO ACIDS"/>
    <property type="match status" value="1"/>
</dbReference>
<dbReference type="AlphaFoldDB" id="A0A6B0TC20"/>
<evidence type="ECO:0000313" key="4">
    <source>
        <dbReference type="Proteomes" id="UP000466535"/>
    </source>
</evidence>
<dbReference type="PROSITE" id="PS51318">
    <property type="entry name" value="TAT"/>
    <property type="match status" value="1"/>
</dbReference>